<proteinExistence type="predicted"/>
<dbReference type="Gene3D" id="3.60.10.10">
    <property type="entry name" value="Endonuclease/exonuclease/phosphatase"/>
    <property type="match status" value="1"/>
</dbReference>
<keyword evidence="3" id="KW-1185">Reference proteome</keyword>
<dbReference type="Proteomes" id="UP001153954">
    <property type="component" value="Unassembled WGS sequence"/>
</dbReference>
<organism evidence="2 3">
    <name type="scientific">Euphydryas editha</name>
    <name type="common">Edith's checkerspot</name>
    <dbReference type="NCBI Taxonomy" id="104508"/>
    <lineage>
        <taxon>Eukaryota</taxon>
        <taxon>Metazoa</taxon>
        <taxon>Ecdysozoa</taxon>
        <taxon>Arthropoda</taxon>
        <taxon>Hexapoda</taxon>
        <taxon>Insecta</taxon>
        <taxon>Pterygota</taxon>
        <taxon>Neoptera</taxon>
        <taxon>Endopterygota</taxon>
        <taxon>Lepidoptera</taxon>
        <taxon>Glossata</taxon>
        <taxon>Ditrysia</taxon>
        <taxon>Papilionoidea</taxon>
        <taxon>Nymphalidae</taxon>
        <taxon>Nymphalinae</taxon>
        <taxon>Euphydryas</taxon>
    </lineage>
</organism>
<gene>
    <name evidence="2" type="ORF">EEDITHA_LOCUS20041</name>
</gene>
<dbReference type="AlphaFoldDB" id="A0AAU9V6Z1"/>
<evidence type="ECO:0000313" key="3">
    <source>
        <dbReference type="Proteomes" id="UP001153954"/>
    </source>
</evidence>
<sequence length="268" mass="29930">MMNDDFFTGSSDEFESAEHSCNTSVSDSETLADKLFQAFLNQKNFLSLVHVNAQSILAHYSELLTSFSTGIVDCILISETWLKPSIPSTSCPLPGYQLFRNDRTERGGGGVGIFLRSCIPATVVCCSPSLLGTLEYLFLEIIINHRKILLGVLYSPNDKFNYFKQLEDVLEGLVPNYEHVICMGDLNTCLLKNDNRAQTLHTLTSSVNLHIVPMTDPTHYFPNCRPSLIDLAFVSNPNFVSSHGQMTSPFSYHDLIFVTILSKWICNA</sequence>
<accession>A0AAU9V6Z1</accession>
<dbReference type="SUPFAM" id="SSF56219">
    <property type="entry name" value="DNase I-like"/>
    <property type="match status" value="1"/>
</dbReference>
<dbReference type="PANTHER" id="PTHR33776">
    <property type="entry name" value="ENDO/EXONUCLEASE/PHOSPHATASE DOMAIN-CONTAINING PROTEIN"/>
    <property type="match status" value="1"/>
</dbReference>
<evidence type="ECO:0000259" key="1">
    <source>
        <dbReference type="Pfam" id="PF03372"/>
    </source>
</evidence>
<protein>
    <recommendedName>
        <fullName evidence="1">Endonuclease/exonuclease/phosphatase domain-containing protein</fullName>
    </recommendedName>
</protein>
<dbReference type="Pfam" id="PF03372">
    <property type="entry name" value="Exo_endo_phos"/>
    <property type="match status" value="1"/>
</dbReference>
<name>A0AAU9V6Z1_EUPED</name>
<feature type="domain" description="Endonuclease/exonuclease/phosphatase" evidence="1">
    <location>
        <begin position="63"/>
        <end position="240"/>
    </location>
</feature>
<dbReference type="GO" id="GO:0003824">
    <property type="term" value="F:catalytic activity"/>
    <property type="evidence" value="ECO:0007669"/>
    <property type="project" value="InterPro"/>
</dbReference>
<comment type="caution">
    <text evidence="2">The sequence shown here is derived from an EMBL/GenBank/DDBJ whole genome shotgun (WGS) entry which is preliminary data.</text>
</comment>
<dbReference type="EMBL" id="CAKOGL010000028">
    <property type="protein sequence ID" value="CAH2105833.1"/>
    <property type="molecule type" value="Genomic_DNA"/>
</dbReference>
<dbReference type="InterPro" id="IPR005135">
    <property type="entry name" value="Endo/exonuclease/phosphatase"/>
</dbReference>
<dbReference type="InterPro" id="IPR036691">
    <property type="entry name" value="Endo/exonu/phosph_ase_sf"/>
</dbReference>
<dbReference type="PANTHER" id="PTHR33776:SF3">
    <property type="entry name" value="PHD-TYPE DOMAIN-CONTAINING PROTEIN"/>
    <property type="match status" value="1"/>
</dbReference>
<reference evidence="2" key="1">
    <citation type="submission" date="2022-03" db="EMBL/GenBank/DDBJ databases">
        <authorList>
            <person name="Tunstrom K."/>
        </authorList>
    </citation>
    <scope>NUCLEOTIDE SEQUENCE</scope>
</reference>
<evidence type="ECO:0000313" key="2">
    <source>
        <dbReference type="EMBL" id="CAH2105833.1"/>
    </source>
</evidence>